<dbReference type="GO" id="GO:0003924">
    <property type="term" value="F:GTPase activity"/>
    <property type="evidence" value="ECO:0007669"/>
    <property type="project" value="UniProtKB-UniRule"/>
</dbReference>
<dbReference type="Pfam" id="PF00009">
    <property type="entry name" value="GTP_EFTU"/>
    <property type="match status" value="1"/>
</dbReference>
<dbReference type="EMBL" id="LFDV01000002">
    <property type="protein sequence ID" value="KTB48764.1"/>
    <property type="molecule type" value="Genomic_DNA"/>
</dbReference>
<evidence type="ECO:0000256" key="11">
    <source>
        <dbReference type="ARBA" id="ARBA00066744"/>
    </source>
</evidence>
<dbReference type="GO" id="GO:0005525">
    <property type="term" value="F:GTP binding"/>
    <property type="evidence" value="ECO:0007669"/>
    <property type="project" value="UniProtKB-UniRule"/>
</dbReference>
<dbReference type="FunFam" id="3.30.70.2570:FF:000001">
    <property type="entry name" value="Translation factor GUF1, mitochondrial"/>
    <property type="match status" value="1"/>
</dbReference>
<dbReference type="InterPro" id="IPR000795">
    <property type="entry name" value="T_Tr_GTP-bd_dom"/>
</dbReference>
<dbReference type="CDD" id="cd03699">
    <property type="entry name" value="EF4_II"/>
    <property type="match status" value="1"/>
</dbReference>
<evidence type="ECO:0000259" key="13">
    <source>
        <dbReference type="PROSITE" id="PS51722"/>
    </source>
</evidence>
<name>A0A0W0GJL7_9CHLR</name>
<dbReference type="AlphaFoldDB" id="A0A0W0GJL7"/>
<dbReference type="InterPro" id="IPR006297">
    <property type="entry name" value="EF-4"/>
</dbReference>
<keyword evidence="4 12" id="KW-0378">Hydrolase</keyword>
<dbReference type="InterPro" id="IPR035647">
    <property type="entry name" value="EFG_III/V"/>
</dbReference>
<dbReference type="Gene3D" id="3.30.70.870">
    <property type="entry name" value="Elongation Factor G (Translational Gtpase), domain 3"/>
    <property type="match status" value="1"/>
</dbReference>
<dbReference type="STRING" id="1217799.DEALK_16110"/>
<dbReference type="NCBIfam" id="TIGR01393">
    <property type="entry name" value="lepA"/>
    <property type="match status" value="1"/>
</dbReference>
<feature type="binding site" evidence="12">
    <location>
        <begin position="133"/>
        <end position="136"/>
    </location>
    <ligand>
        <name>GTP</name>
        <dbReference type="ChEBI" id="CHEBI:37565"/>
    </ligand>
</feature>
<evidence type="ECO:0000256" key="4">
    <source>
        <dbReference type="ARBA" id="ARBA00022801"/>
    </source>
</evidence>
<dbReference type="FunFam" id="3.40.50.300:FF:000078">
    <property type="entry name" value="Elongation factor 4"/>
    <property type="match status" value="1"/>
</dbReference>
<evidence type="ECO:0000256" key="2">
    <source>
        <dbReference type="ARBA" id="ARBA00022475"/>
    </source>
</evidence>
<dbReference type="InterPro" id="IPR027417">
    <property type="entry name" value="P-loop_NTPase"/>
</dbReference>
<dbReference type="InterPro" id="IPR038363">
    <property type="entry name" value="LepA_C_sf"/>
</dbReference>
<dbReference type="OrthoDB" id="9804431at2"/>
<proteinExistence type="inferred from homology"/>
<dbReference type="PATRIC" id="fig|1217799.6.peg.1660"/>
<keyword evidence="3 12" id="KW-0547">Nucleotide-binding</keyword>
<evidence type="ECO:0000256" key="7">
    <source>
        <dbReference type="ARBA" id="ARBA00023136"/>
    </source>
</evidence>
<dbReference type="SUPFAM" id="SSF52540">
    <property type="entry name" value="P-loop containing nucleoside triphosphate hydrolases"/>
    <property type="match status" value="1"/>
</dbReference>
<evidence type="ECO:0000256" key="3">
    <source>
        <dbReference type="ARBA" id="ARBA00022741"/>
    </source>
</evidence>
<keyword evidence="7 12" id="KW-0472">Membrane</keyword>
<dbReference type="PROSITE" id="PS51722">
    <property type="entry name" value="G_TR_2"/>
    <property type="match status" value="1"/>
</dbReference>
<dbReference type="GO" id="GO:0043022">
    <property type="term" value="F:ribosome binding"/>
    <property type="evidence" value="ECO:0007669"/>
    <property type="project" value="UniProtKB-UniRule"/>
</dbReference>
<dbReference type="CDD" id="cd03709">
    <property type="entry name" value="lepA_C"/>
    <property type="match status" value="1"/>
</dbReference>
<dbReference type="PANTHER" id="PTHR43512:SF4">
    <property type="entry name" value="TRANSLATION FACTOR GUF1 HOMOLOG, CHLOROPLASTIC"/>
    <property type="match status" value="1"/>
</dbReference>
<dbReference type="HAMAP" id="MF_00071">
    <property type="entry name" value="LepA"/>
    <property type="match status" value="1"/>
</dbReference>
<evidence type="ECO:0000256" key="12">
    <source>
        <dbReference type="HAMAP-Rule" id="MF_00071"/>
    </source>
</evidence>
<reference evidence="14 15" key="1">
    <citation type="submission" date="2015-06" db="EMBL/GenBank/DDBJ databases">
        <title>Genome sequence of the organohalide-respiring Dehalogenimonas alkenigignens type strain (IP3-3T).</title>
        <authorList>
            <person name="Key T.A."/>
            <person name="Richmond D.P."/>
            <person name="Bowman K.S."/>
            <person name="Cho Y.-J."/>
            <person name="Chun J."/>
            <person name="da Costa M.S."/>
            <person name="Rainey F.A."/>
            <person name="Moe W.M."/>
        </authorList>
    </citation>
    <scope>NUCLEOTIDE SEQUENCE [LARGE SCALE GENOMIC DNA]</scope>
    <source>
        <strain evidence="14 15">IP3-3</strain>
    </source>
</reference>
<dbReference type="RefSeq" id="WP_058439701.1">
    <property type="nucleotide sequence ID" value="NZ_KQ758903.1"/>
</dbReference>
<dbReference type="InterPro" id="IPR035654">
    <property type="entry name" value="LepA_IV"/>
</dbReference>
<dbReference type="SUPFAM" id="SSF54980">
    <property type="entry name" value="EF-G C-terminal domain-like"/>
    <property type="match status" value="2"/>
</dbReference>
<dbReference type="InterPro" id="IPR031157">
    <property type="entry name" value="G_TR_CS"/>
</dbReference>
<dbReference type="GO" id="GO:0005886">
    <property type="term" value="C:plasma membrane"/>
    <property type="evidence" value="ECO:0007669"/>
    <property type="project" value="UniProtKB-SubCell"/>
</dbReference>
<dbReference type="FunFam" id="3.30.70.870:FF:000004">
    <property type="entry name" value="Translation factor GUF1, mitochondrial"/>
    <property type="match status" value="1"/>
</dbReference>
<dbReference type="SUPFAM" id="SSF50447">
    <property type="entry name" value="Translation proteins"/>
    <property type="match status" value="1"/>
</dbReference>
<dbReference type="PRINTS" id="PR00315">
    <property type="entry name" value="ELONGATNFCT"/>
</dbReference>
<dbReference type="Proteomes" id="UP000053947">
    <property type="component" value="Unassembled WGS sequence"/>
</dbReference>
<dbReference type="Gene3D" id="3.30.70.240">
    <property type="match status" value="1"/>
</dbReference>
<dbReference type="FunFam" id="2.40.30.10:FF:000015">
    <property type="entry name" value="Translation factor GUF1, mitochondrial"/>
    <property type="match status" value="1"/>
</dbReference>
<dbReference type="GO" id="GO:0045727">
    <property type="term" value="P:positive regulation of translation"/>
    <property type="evidence" value="ECO:0007669"/>
    <property type="project" value="UniProtKB-UniRule"/>
</dbReference>
<dbReference type="Pfam" id="PF06421">
    <property type="entry name" value="LepA_C"/>
    <property type="match status" value="1"/>
</dbReference>
<dbReference type="PROSITE" id="PS00301">
    <property type="entry name" value="G_TR_1"/>
    <property type="match status" value="1"/>
</dbReference>
<comment type="subcellular location">
    <subcellularLocation>
        <location evidence="12">Cell membrane</location>
        <topology evidence="12">Peripheral membrane protein</topology>
        <orientation evidence="12">Cytoplasmic side</orientation>
    </subcellularLocation>
</comment>
<keyword evidence="2 12" id="KW-1003">Cell membrane</keyword>
<sequence length="606" mass="66849">MEQCFIRNFCIIAHIDHGKSTLADRLIESTGTMRREEMSEQVMDRMELERERGITIKAKAIRLSYTAASGQQYLLNLIDTPGHVDFSYEVSRTLAACEGAVLVIDVTQGIQAQTLANVYLAMEHDLEVVPALNKIDLPSGEPERVMSEVRSVLGYGEAETLKISGKTGLGVPELLEAVVARMPPPSGSPDSPLRALIFDSHYDPYKGVIAYLRVVDGAINRGDKLKLMAQGTILEVLEVGYFDPAEHPVESLSSGEVGYIATGLKTVGDCSVGDTVTSVVGPAVEPLASYRPAKPMVFAGIYPTTASDYHELREAMEKLKLNDASLSYEMENSPLLGHGFRCGFLGLLHMDIVYERLEREFGLSLVVTAPGVNYAITKTNGEIISVVNPSELPPPTEVARMEEPWVKVRILTPSKYIGPIMELERTCGGMHRHTEFLGSATGAEGTQRVQLDYDMPLRSMLTTFYDQLKSRSNGYASLDYEFDGYRDARLVKIDILVNNTLVDAFSRIVPPDQSHDVGKALVHKLKEVIPRQLFAIPIQAAEGGRIVARADIPAKRKDVLAKCYGGDITRKRKLLEKQKEGKKKMKSIGQVEVPKEAFFSVLKTEL</sequence>
<keyword evidence="15" id="KW-1185">Reference proteome</keyword>
<organism evidence="14 15">
    <name type="scientific">Dehalogenimonas alkenigignens</name>
    <dbReference type="NCBI Taxonomy" id="1217799"/>
    <lineage>
        <taxon>Bacteria</taxon>
        <taxon>Bacillati</taxon>
        <taxon>Chloroflexota</taxon>
        <taxon>Dehalococcoidia</taxon>
        <taxon>Dehalococcoidales</taxon>
        <taxon>Dehalococcoidaceae</taxon>
        <taxon>Dehalogenimonas</taxon>
    </lineage>
</organism>
<dbReference type="InterPro" id="IPR005225">
    <property type="entry name" value="Small_GTP-bd"/>
</dbReference>
<evidence type="ECO:0000256" key="1">
    <source>
        <dbReference type="ARBA" id="ARBA00005454"/>
    </source>
</evidence>
<dbReference type="NCBIfam" id="TIGR00231">
    <property type="entry name" value="small_GTP"/>
    <property type="match status" value="1"/>
</dbReference>
<evidence type="ECO:0000256" key="6">
    <source>
        <dbReference type="ARBA" id="ARBA00023134"/>
    </source>
</evidence>
<keyword evidence="6 12" id="KW-0342">GTP-binding</keyword>
<dbReference type="GO" id="GO:0003746">
    <property type="term" value="F:translation elongation factor activity"/>
    <property type="evidence" value="ECO:0007669"/>
    <property type="project" value="UniProtKB-UniRule"/>
</dbReference>
<dbReference type="InterPro" id="IPR013842">
    <property type="entry name" value="LepA_CTD"/>
</dbReference>
<comment type="caution">
    <text evidence="14">The sequence shown here is derived from an EMBL/GenBank/DDBJ whole genome shotgun (WGS) entry which is preliminary data.</text>
</comment>
<evidence type="ECO:0000256" key="10">
    <source>
        <dbReference type="ARBA" id="ARBA00061052"/>
    </source>
</evidence>
<dbReference type="CDD" id="cd01890">
    <property type="entry name" value="LepA"/>
    <property type="match status" value="1"/>
</dbReference>
<evidence type="ECO:0000256" key="9">
    <source>
        <dbReference type="ARBA" id="ARBA00057626"/>
    </source>
</evidence>
<dbReference type="CDD" id="cd16260">
    <property type="entry name" value="EF4_III"/>
    <property type="match status" value="1"/>
</dbReference>
<evidence type="ECO:0000313" key="14">
    <source>
        <dbReference type="EMBL" id="KTB48764.1"/>
    </source>
</evidence>
<dbReference type="InterPro" id="IPR009000">
    <property type="entry name" value="Transl_B-barrel_sf"/>
</dbReference>
<feature type="binding site" evidence="12">
    <location>
        <begin position="16"/>
        <end position="21"/>
    </location>
    <ligand>
        <name>GTP</name>
        <dbReference type="ChEBI" id="CHEBI:37565"/>
    </ligand>
</feature>
<keyword evidence="5 12" id="KW-0648">Protein biosynthesis</keyword>
<dbReference type="Gene3D" id="3.40.50.300">
    <property type="entry name" value="P-loop containing nucleotide triphosphate hydrolases"/>
    <property type="match status" value="1"/>
</dbReference>
<comment type="similarity">
    <text evidence="10">Belongs to the GTP-binding elongation factor family. LepA subfamily.</text>
</comment>
<dbReference type="EC" id="3.6.5.n1" evidence="11 12"/>
<feature type="domain" description="Tr-type G" evidence="13">
    <location>
        <begin position="4"/>
        <end position="186"/>
    </location>
</feature>
<comment type="function">
    <text evidence="9 12">Required for accurate and efficient protein synthesis under certain stress conditions. May act as a fidelity factor of the translation reaction, by catalyzing a one-codon backward translocation of tRNAs on improperly translocated ribosomes. Back-translocation proceeds from a post-translocation (POST) complex to a pre-translocation (PRE) complex, thus giving elongation factor G a second chance to translocate the tRNAs correctly. Binds to ribosomes in a GTP-dependent manner.</text>
</comment>
<accession>A0A0W0GJL7</accession>
<dbReference type="Gene3D" id="2.40.30.10">
    <property type="entry name" value="Translation factors"/>
    <property type="match status" value="1"/>
</dbReference>
<dbReference type="PANTHER" id="PTHR43512">
    <property type="entry name" value="TRANSLATION FACTOR GUF1-RELATED"/>
    <property type="match status" value="1"/>
</dbReference>
<protein>
    <recommendedName>
        <fullName evidence="11 12">Elongation factor 4</fullName>
        <shortName evidence="12">EF-4</shortName>
        <ecNumber evidence="11 12">3.6.5.n1</ecNumber>
    </recommendedName>
    <alternativeName>
        <fullName evidence="12">Ribosomal back-translocase LepA</fullName>
    </alternativeName>
</protein>
<evidence type="ECO:0000256" key="5">
    <source>
        <dbReference type="ARBA" id="ARBA00022917"/>
    </source>
</evidence>
<dbReference type="Gene3D" id="3.30.70.2570">
    <property type="entry name" value="Elongation factor 4, C-terminal domain"/>
    <property type="match status" value="1"/>
</dbReference>
<comment type="catalytic activity">
    <reaction evidence="8 12">
        <text>GTP + H2O = GDP + phosphate + H(+)</text>
        <dbReference type="Rhea" id="RHEA:19669"/>
        <dbReference type="ChEBI" id="CHEBI:15377"/>
        <dbReference type="ChEBI" id="CHEBI:15378"/>
        <dbReference type="ChEBI" id="CHEBI:37565"/>
        <dbReference type="ChEBI" id="CHEBI:43474"/>
        <dbReference type="ChEBI" id="CHEBI:58189"/>
        <dbReference type="EC" id="3.6.5.n1"/>
    </reaction>
</comment>
<comment type="similarity">
    <text evidence="1 12">Belongs to the TRAFAC class translation factor GTPase superfamily. Classic translation factor GTPase family. LepA subfamily.</text>
</comment>
<evidence type="ECO:0000256" key="8">
    <source>
        <dbReference type="ARBA" id="ARBA00050293"/>
    </source>
</evidence>
<evidence type="ECO:0000313" key="15">
    <source>
        <dbReference type="Proteomes" id="UP000053947"/>
    </source>
</evidence>
<dbReference type="InterPro" id="IPR000640">
    <property type="entry name" value="EFG_V-like"/>
</dbReference>
<dbReference type="Pfam" id="PF00679">
    <property type="entry name" value="EFG_C"/>
    <property type="match status" value="1"/>
</dbReference>
<gene>
    <name evidence="12" type="primary">lepA</name>
    <name evidence="14" type="ORF">DEALK_16110</name>
</gene>